<evidence type="ECO:0000313" key="2">
    <source>
        <dbReference type="EMBL" id="MDR7346740.1"/>
    </source>
</evidence>
<keyword evidence="1" id="KW-0472">Membrane</keyword>
<proteinExistence type="predicted"/>
<comment type="caution">
    <text evidence="2">The sequence shown here is derived from an EMBL/GenBank/DDBJ whole genome shotgun (WGS) entry which is preliminary data.</text>
</comment>
<feature type="transmembrane region" description="Helical" evidence="1">
    <location>
        <begin position="102"/>
        <end position="123"/>
    </location>
</feature>
<keyword evidence="1" id="KW-1133">Transmembrane helix</keyword>
<reference evidence="2 3" key="1">
    <citation type="submission" date="2023-07" db="EMBL/GenBank/DDBJ databases">
        <title>Sequencing the genomes of 1000 actinobacteria strains.</title>
        <authorList>
            <person name="Klenk H.-P."/>
        </authorList>
    </citation>
    <scope>NUCLEOTIDE SEQUENCE [LARGE SCALE GENOMIC DNA]</scope>
    <source>
        <strain evidence="2 3">DSM 22966</strain>
    </source>
</reference>
<dbReference type="RefSeq" id="WP_310172071.1">
    <property type="nucleotide sequence ID" value="NZ_BAABHE010000002.1"/>
</dbReference>
<accession>A0ABU2AZG1</accession>
<organism evidence="2 3">
    <name type="scientific">Enteractinococcus fodinae</name>
    <dbReference type="NCBI Taxonomy" id="684663"/>
    <lineage>
        <taxon>Bacteria</taxon>
        <taxon>Bacillati</taxon>
        <taxon>Actinomycetota</taxon>
        <taxon>Actinomycetes</taxon>
        <taxon>Micrococcales</taxon>
        <taxon>Micrococcaceae</taxon>
    </lineage>
</organism>
<sequence>MSQSSQSNNLSPSVWIVAIVVFAQALALVVNAVLTIADPGSQQLPGTAIFFLVFLYLLGAVWLTGAGLGVIRGKAWPRGALIVIEVLAVIVSISYFQLGEPVLGIALALSGAVVLIGLFTPALNEHLVQRRSSTGG</sequence>
<evidence type="ECO:0000313" key="3">
    <source>
        <dbReference type="Proteomes" id="UP001183794"/>
    </source>
</evidence>
<dbReference type="Proteomes" id="UP001183794">
    <property type="component" value="Unassembled WGS sequence"/>
</dbReference>
<feature type="transmembrane region" description="Helical" evidence="1">
    <location>
        <begin position="49"/>
        <end position="71"/>
    </location>
</feature>
<feature type="transmembrane region" description="Helical" evidence="1">
    <location>
        <begin position="78"/>
        <end position="96"/>
    </location>
</feature>
<dbReference type="EMBL" id="JAVDYJ010000001">
    <property type="protein sequence ID" value="MDR7346740.1"/>
    <property type="molecule type" value="Genomic_DNA"/>
</dbReference>
<evidence type="ECO:0000256" key="1">
    <source>
        <dbReference type="SAM" id="Phobius"/>
    </source>
</evidence>
<feature type="transmembrane region" description="Helical" evidence="1">
    <location>
        <begin position="12"/>
        <end position="37"/>
    </location>
</feature>
<gene>
    <name evidence="2" type="ORF">J2S62_000997</name>
</gene>
<name>A0ABU2AZG1_9MICC</name>
<protein>
    <submittedName>
        <fullName evidence="2">MnhB-related membrane protein</fullName>
    </submittedName>
</protein>
<keyword evidence="3" id="KW-1185">Reference proteome</keyword>
<keyword evidence="1" id="KW-0812">Transmembrane</keyword>